<dbReference type="AlphaFoldDB" id="A0AB39L856"/>
<dbReference type="InterPro" id="IPR041492">
    <property type="entry name" value="HAD_2"/>
</dbReference>
<dbReference type="GO" id="GO:0016787">
    <property type="term" value="F:hydrolase activity"/>
    <property type="evidence" value="ECO:0007669"/>
    <property type="project" value="UniProtKB-KW"/>
</dbReference>
<dbReference type="KEGG" id="spue:AB5L97_09520"/>
<dbReference type="NCBIfam" id="TIGR01509">
    <property type="entry name" value="HAD-SF-IA-v3"/>
    <property type="match status" value="1"/>
</dbReference>
<evidence type="ECO:0000256" key="1">
    <source>
        <dbReference type="SAM" id="MobiDB-lite"/>
    </source>
</evidence>
<name>A0AB39L856_9MICC</name>
<dbReference type="Gene3D" id="3.40.50.1000">
    <property type="entry name" value="HAD superfamily/HAD-like"/>
    <property type="match status" value="1"/>
</dbReference>
<dbReference type="InterPro" id="IPR023198">
    <property type="entry name" value="PGP-like_dom2"/>
</dbReference>
<evidence type="ECO:0000313" key="2">
    <source>
        <dbReference type="EMBL" id="XDP47186.1"/>
    </source>
</evidence>
<dbReference type="InterPro" id="IPR006439">
    <property type="entry name" value="HAD-SF_hydro_IA"/>
</dbReference>
<keyword evidence="2" id="KW-0378">Hydrolase</keyword>
<dbReference type="PRINTS" id="PR00413">
    <property type="entry name" value="HADHALOGNASE"/>
</dbReference>
<dbReference type="SFLD" id="SFLDG01129">
    <property type="entry name" value="C1.5:_HAD__Beta-PGM__Phosphata"/>
    <property type="match status" value="1"/>
</dbReference>
<dbReference type="PANTHER" id="PTHR18901:SF38">
    <property type="entry name" value="PSEUDOURIDINE-5'-PHOSPHATASE"/>
    <property type="match status" value="1"/>
</dbReference>
<organism evidence="2">
    <name type="scientific">Sinomonas puerhi</name>
    <dbReference type="NCBI Taxonomy" id="3238584"/>
    <lineage>
        <taxon>Bacteria</taxon>
        <taxon>Bacillati</taxon>
        <taxon>Actinomycetota</taxon>
        <taxon>Actinomycetes</taxon>
        <taxon>Micrococcales</taxon>
        <taxon>Micrococcaceae</taxon>
        <taxon>Sinomonas</taxon>
    </lineage>
</organism>
<dbReference type="Gene3D" id="1.10.150.240">
    <property type="entry name" value="Putative phosphatase, domain 2"/>
    <property type="match status" value="1"/>
</dbReference>
<dbReference type="Pfam" id="PF13419">
    <property type="entry name" value="HAD_2"/>
    <property type="match status" value="1"/>
</dbReference>
<proteinExistence type="predicted"/>
<dbReference type="CDD" id="cd07505">
    <property type="entry name" value="HAD_BPGM-like"/>
    <property type="match status" value="1"/>
</dbReference>
<feature type="region of interest" description="Disordered" evidence="1">
    <location>
        <begin position="1"/>
        <end position="22"/>
    </location>
</feature>
<accession>A0AB39L856</accession>
<gene>
    <name evidence="2" type="ORF">AB5L97_09520</name>
</gene>
<dbReference type="PANTHER" id="PTHR18901">
    <property type="entry name" value="2-DEOXYGLUCOSE-6-PHOSPHATE PHOSPHATASE 2"/>
    <property type="match status" value="1"/>
</dbReference>
<dbReference type="SUPFAM" id="SSF56784">
    <property type="entry name" value="HAD-like"/>
    <property type="match status" value="1"/>
</dbReference>
<dbReference type="InterPro" id="IPR036412">
    <property type="entry name" value="HAD-like_sf"/>
</dbReference>
<dbReference type="InterPro" id="IPR023214">
    <property type="entry name" value="HAD_sf"/>
</dbReference>
<dbReference type="RefSeq" id="WP_369047299.1">
    <property type="nucleotide sequence ID" value="NZ_CP163302.1"/>
</dbReference>
<dbReference type="SFLD" id="SFLDS00003">
    <property type="entry name" value="Haloacid_Dehalogenase"/>
    <property type="match status" value="1"/>
</dbReference>
<protein>
    <submittedName>
        <fullName evidence="2">HAD family hydrolase</fullName>
    </submittedName>
</protein>
<sequence>MRLTPTDPAADPSTDQSADSPAPLRAVLWDMDGTLVDTEPYWITAERELVERFGGEWTHEQAMRLVGQALPTSARFLQEGGVQMEIREIIDTLTGRVVEQLGASVPWRPGAREMLAALAEAGVSCALVTMSEAPMAHRIVDHLPEGTFSAVVTGDTVAKGKPDPEPYLRGIELLAGILEGLEPSECLAVEDSTPGATSANAAGLATVVVPNALAVPVHLGIEHWETLAGRTPLDLASALRASRDSVLAGGRA</sequence>
<reference evidence="2" key="1">
    <citation type="submission" date="2024-07" db="EMBL/GenBank/DDBJ databases">
        <authorList>
            <person name="fu j."/>
        </authorList>
    </citation>
    <scope>NUCLEOTIDE SEQUENCE</scope>
    <source>
        <strain evidence="2">P10A9</strain>
    </source>
</reference>
<dbReference type="EMBL" id="CP163302">
    <property type="protein sequence ID" value="XDP47186.1"/>
    <property type="molecule type" value="Genomic_DNA"/>
</dbReference>